<reference evidence="6 7" key="1">
    <citation type="submission" date="2020-08" db="EMBL/GenBank/DDBJ databases">
        <title>Sequencing the genomes of 1000 actinobacteria strains.</title>
        <authorList>
            <person name="Klenk H.-P."/>
        </authorList>
    </citation>
    <scope>NUCLEOTIDE SEQUENCE [LARGE SCALE GENOMIC DNA]</scope>
    <source>
        <strain evidence="6 7">DSM 43768</strain>
    </source>
</reference>
<keyword evidence="2" id="KW-0274">FAD</keyword>
<protein>
    <submittedName>
        <fullName evidence="6">2-polyprenyl-6-methoxyphenol hydroxylase-like FAD-dependent oxidoreductase</fullName>
    </submittedName>
</protein>
<dbReference type="Gene3D" id="3.50.50.60">
    <property type="entry name" value="FAD/NAD(P)-binding domain"/>
    <property type="match status" value="1"/>
</dbReference>
<dbReference type="PANTHER" id="PTHR47178">
    <property type="entry name" value="MONOOXYGENASE, FAD-BINDING"/>
    <property type="match status" value="1"/>
</dbReference>
<evidence type="ECO:0000256" key="2">
    <source>
        <dbReference type="ARBA" id="ARBA00022827"/>
    </source>
</evidence>
<evidence type="ECO:0000259" key="5">
    <source>
        <dbReference type="Pfam" id="PF01494"/>
    </source>
</evidence>
<dbReference type="GO" id="GO:0004497">
    <property type="term" value="F:monooxygenase activity"/>
    <property type="evidence" value="ECO:0007669"/>
    <property type="project" value="UniProtKB-KW"/>
</dbReference>
<organism evidence="6 7">
    <name type="scientific">Nonomuraea rubra</name>
    <dbReference type="NCBI Taxonomy" id="46180"/>
    <lineage>
        <taxon>Bacteria</taxon>
        <taxon>Bacillati</taxon>
        <taxon>Actinomycetota</taxon>
        <taxon>Actinomycetes</taxon>
        <taxon>Streptosporangiales</taxon>
        <taxon>Streptosporangiaceae</taxon>
        <taxon>Nonomuraea</taxon>
    </lineage>
</organism>
<name>A0A7X0P771_9ACTN</name>
<dbReference type="GO" id="GO:0071949">
    <property type="term" value="F:FAD binding"/>
    <property type="evidence" value="ECO:0007669"/>
    <property type="project" value="InterPro"/>
</dbReference>
<evidence type="ECO:0000256" key="4">
    <source>
        <dbReference type="ARBA" id="ARBA00023033"/>
    </source>
</evidence>
<dbReference type="EMBL" id="JACHMI010000001">
    <property type="protein sequence ID" value="MBB6556557.1"/>
    <property type="molecule type" value="Genomic_DNA"/>
</dbReference>
<evidence type="ECO:0000256" key="3">
    <source>
        <dbReference type="ARBA" id="ARBA00023002"/>
    </source>
</evidence>
<evidence type="ECO:0000313" key="7">
    <source>
        <dbReference type="Proteomes" id="UP000565579"/>
    </source>
</evidence>
<feature type="domain" description="FAD-binding" evidence="5">
    <location>
        <begin position="5"/>
        <end position="171"/>
    </location>
</feature>
<sequence length="428" mass="46662">MRGTFEVAVIGAGVGGLCLAQGLHRAGVRVTVYERDLTPANRLQGYRLHINPLGAQALRECLSPELWQAFLATTGRGGLDFVFMTEQLKPLIKLEADRRDANWRDHHSVSRITLRQILLTGLGEVVRFGRTFERYERTADGRITIHFADGSTATADVLVAADGSGSRVRQQYLPRAERIDTGITRVAGKFPLDEETKRQVPAQLYEGLTNIVPARGYSMFCAPHDFGGDPVVLPGGIGASERDGAMHDNTSSYVLWAFGAETRHFPENAATLPGAEIRELVLRMVADWHPDLLRMITMTDPDTVSLLPIRSAVPAEPWPATNITLLGDAIHTMAPHLGLGANTALRDAGLLCRELSAAAAGDTDVVAAIGAYERQMSEYGFAAVRDSLRTARRFVTRSPLARRGFRAFLRTAQRIPALKERAFGAGAA</sequence>
<dbReference type="Pfam" id="PF01494">
    <property type="entry name" value="FAD_binding_3"/>
    <property type="match status" value="2"/>
</dbReference>
<keyword evidence="4" id="KW-0503">Monooxygenase</keyword>
<dbReference type="SUPFAM" id="SSF51905">
    <property type="entry name" value="FAD/NAD(P)-binding domain"/>
    <property type="match status" value="1"/>
</dbReference>
<dbReference type="PRINTS" id="PR00420">
    <property type="entry name" value="RNGMNOXGNASE"/>
</dbReference>
<dbReference type="Proteomes" id="UP000565579">
    <property type="component" value="Unassembled WGS sequence"/>
</dbReference>
<keyword evidence="3" id="KW-0560">Oxidoreductase</keyword>
<keyword evidence="1" id="KW-0285">Flavoprotein</keyword>
<dbReference type="AlphaFoldDB" id="A0A7X0P771"/>
<dbReference type="PANTHER" id="PTHR47178:SF5">
    <property type="entry name" value="FAD-BINDING DOMAIN-CONTAINING PROTEIN"/>
    <property type="match status" value="1"/>
</dbReference>
<comment type="caution">
    <text evidence="6">The sequence shown here is derived from an EMBL/GenBank/DDBJ whole genome shotgun (WGS) entry which is preliminary data.</text>
</comment>
<accession>A0A7X0P771</accession>
<feature type="domain" description="FAD-binding" evidence="5">
    <location>
        <begin position="287"/>
        <end position="382"/>
    </location>
</feature>
<gene>
    <name evidence="6" type="ORF">HD593_011352</name>
</gene>
<keyword evidence="7" id="KW-1185">Reference proteome</keyword>
<dbReference type="InterPro" id="IPR002938">
    <property type="entry name" value="FAD-bd"/>
</dbReference>
<dbReference type="RefSeq" id="WP_185110972.1">
    <property type="nucleotide sequence ID" value="NZ_JACHMI010000001.1"/>
</dbReference>
<proteinExistence type="predicted"/>
<dbReference type="InterPro" id="IPR036188">
    <property type="entry name" value="FAD/NAD-bd_sf"/>
</dbReference>
<evidence type="ECO:0000313" key="6">
    <source>
        <dbReference type="EMBL" id="MBB6556557.1"/>
    </source>
</evidence>
<evidence type="ECO:0000256" key="1">
    <source>
        <dbReference type="ARBA" id="ARBA00022630"/>
    </source>
</evidence>